<dbReference type="GO" id="GO:0005948">
    <property type="term" value="C:acetolactate synthase complex"/>
    <property type="evidence" value="ECO:0007669"/>
    <property type="project" value="TreeGrafter"/>
</dbReference>
<dbReference type="GO" id="GO:0050660">
    <property type="term" value="F:flavin adenine dinucleotide binding"/>
    <property type="evidence" value="ECO:0007669"/>
    <property type="project" value="TreeGrafter"/>
</dbReference>
<evidence type="ECO:0000313" key="7">
    <source>
        <dbReference type="EMBL" id="KAF9465805.1"/>
    </source>
</evidence>
<proteinExistence type="inferred from homology"/>
<dbReference type="SUPFAM" id="SSF52518">
    <property type="entry name" value="Thiamin diphosphate-binding fold (THDP-binding)"/>
    <property type="match status" value="2"/>
</dbReference>
<dbReference type="InterPro" id="IPR029035">
    <property type="entry name" value="DHS-like_NAD/FAD-binding_dom"/>
</dbReference>
<evidence type="ECO:0000313" key="8">
    <source>
        <dbReference type="Proteomes" id="UP000807353"/>
    </source>
</evidence>
<evidence type="ECO:0000259" key="5">
    <source>
        <dbReference type="Pfam" id="PF02775"/>
    </source>
</evidence>
<dbReference type="PANTHER" id="PTHR18968:SF164">
    <property type="entry name" value="PYRUVATE DECARBOXYLASE"/>
    <property type="match status" value="1"/>
</dbReference>
<sequence length="626" mass="66481">MYTASSIFLKTLADAGITHAFVNWGSDHPALLEDLERQRIQGDGSTKPEIVTCPNEMVALSAAQGYAQVTGKPAAVIVHVDVGTQAMAGAIHNVDRSRTPVLIYAGASPFSNEKEHKGSRNEWIMWLQDIPDQSAIVRQYMRFTAQINSGATTAQVVQRSLQIATSEPRGPVYLWARREVMEEEMPESHMELSSNFQKWPSIEPTALSPTASTRIGSALLAARAPLIITSFLGRNPHSVSGLVALSTLLAIPISVACPTAVNVPFSHPYNAGVSFLTPGTHTEHLATADVILVIDCDLPWIPGNNRPSDSARVFVLDSGNPLRTNVGLWHFAAELVCCADSELALGQILESIRKIDEQGSAVGEPILGGQSLKARGQLLAAQHQAMTQSLDDAENTYPDVTGPSAGPIAYITVPNVLGVLRRATRAHTPSHGLETLVLNEGISNHPKVWSHMRPEVPGSLLTSGGSSLGWALGAAVGAHIGGEVVGAEHGKGYELVVAIVGDGSFLFGVPSSAYWMARRYNTPFLTVVLNNGGWKIQSPKLSMLGVHPSGFGSQASGNKLSVGFGPDSPDFSQIAVAASAGWAWGKRVGVSADSGKEELESTIAEAIRIVVSEKRCAVVDCVLESI</sequence>
<dbReference type="NCBIfam" id="NF006203">
    <property type="entry name" value="PRK08327.1"/>
    <property type="match status" value="1"/>
</dbReference>
<dbReference type="CDD" id="cd07035">
    <property type="entry name" value="TPP_PYR_POX_like"/>
    <property type="match status" value="1"/>
</dbReference>
<name>A0A9P6CKY0_9AGAR</name>
<evidence type="ECO:0000256" key="2">
    <source>
        <dbReference type="ARBA" id="ARBA00007812"/>
    </source>
</evidence>
<dbReference type="GO" id="GO:0030976">
    <property type="term" value="F:thiamine pyrophosphate binding"/>
    <property type="evidence" value="ECO:0007669"/>
    <property type="project" value="InterPro"/>
</dbReference>
<dbReference type="AlphaFoldDB" id="A0A9P6CKY0"/>
<feature type="domain" description="Thiamine pyrophosphate enzyme TPP-binding" evidence="5">
    <location>
        <begin position="443"/>
        <end position="621"/>
    </location>
</feature>
<dbReference type="InterPro" id="IPR011766">
    <property type="entry name" value="TPP_enzyme_TPP-bd"/>
</dbReference>
<dbReference type="OrthoDB" id="2867507at2759"/>
<evidence type="ECO:0000256" key="3">
    <source>
        <dbReference type="ARBA" id="ARBA00023052"/>
    </source>
</evidence>
<dbReference type="GO" id="GO:0009097">
    <property type="term" value="P:isoleucine biosynthetic process"/>
    <property type="evidence" value="ECO:0007669"/>
    <property type="project" value="TreeGrafter"/>
</dbReference>
<dbReference type="EMBL" id="MU150245">
    <property type="protein sequence ID" value="KAF9465805.1"/>
    <property type="molecule type" value="Genomic_DNA"/>
</dbReference>
<gene>
    <name evidence="7" type="ORF">BDZ94DRAFT_1296291</name>
</gene>
<dbReference type="GO" id="GO:0009099">
    <property type="term" value="P:L-valine biosynthetic process"/>
    <property type="evidence" value="ECO:0007669"/>
    <property type="project" value="TreeGrafter"/>
</dbReference>
<dbReference type="Pfam" id="PF02775">
    <property type="entry name" value="TPP_enzyme_C"/>
    <property type="match status" value="1"/>
</dbReference>
<protein>
    <submittedName>
        <fullName evidence="7">Thiamine pyrophosphate enzyme, N-terminal TPP binding domain-containing protein</fullName>
    </submittedName>
</protein>
<dbReference type="PANTHER" id="PTHR18968">
    <property type="entry name" value="THIAMINE PYROPHOSPHATE ENZYMES"/>
    <property type="match status" value="1"/>
</dbReference>
<comment type="caution">
    <text evidence="7">The sequence shown here is derived from an EMBL/GenBank/DDBJ whole genome shotgun (WGS) entry which is preliminary data.</text>
</comment>
<organism evidence="7 8">
    <name type="scientific">Collybia nuda</name>
    <dbReference type="NCBI Taxonomy" id="64659"/>
    <lineage>
        <taxon>Eukaryota</taxon>
        <taxon>Fungi</taxon>
        <taxon>Dikarya</taxon>
        <taxon>Basidiomycota</taxon>
        <taxon>Agaricomycotina</taxon>
        <taxon>Agaricomycetes</taxon>
        <taxon>Agaricomycetidae</taxon>
        <taxon>Agaricales</taxon>
        <taxon>Tricholomatineae</taxon>
        <taxon>Clitocybaceae</taxon>
        <taxon>Collybia</taxon>
    </lineage>
</organism>
<keyword evidence="4" id="KW-0496">Mitochondrion</keyword>
<dbReference type="GO" id="GO:0003984">
    <property type="term" value="F:acetolactate synthase activity"/>
    <property type="evidence" value="ECO:0007669"/>
    <property type="project" value="TreeGrafter"/>
</dbReference>
<evidence type="ECO:0000256" key="4">
    <source>
        <dbReference type="ARBA" id="ARBA00023128"/>
    </source>
</evidence>
<evidence type="ECO:0000259" key="6">
    <source>
        <dbReference type="Pfam" id="PF02776"/>
    </source>
</evidence>
<dbReference type="InterPro" id="IPR012001">
    <property type="entry name" value="Thiamin_PyroP_enz_TPP-bd_dom"/>
</dbReference>
<accession>A0A9P6CKY0</accession>
<dbReference type="InterPro" id="IPR045229">
    <property type="entry name" value="TPP_enz"/>
</dbReference>
<keyword evidence="3" id="KW-0786">Thiamine pyrophosphate</keyword>
<dbReference type="GO" id="GO:0005739">
    <property type="term" value="C:mitochondrion"/>
    <property type="evidence" value="ECO:0007669"/>
    <property type="project" value="UniProtKB-SubCell"/>
</dbReference>
<dbReference type="InterPro" id="IPR029061">
    <property type="entry name" value="THDP-binding"/>
</dbReference>
<dbReference type="Proteomes" id="UP000807353">
    <property type="component" value="Unassembled WGS sequence"/>
</dbReference>
<dbReference type="SUPFAM" id="SSF52467">
    <property type="entry name" value="DHS-like NAD/FAD-binding domain"/>
    <property type="match status" value="1"/>
</dbReference>
<dbReference type="Gene3D" id="3.40.50.970">
    <property type="match status" value="2"/>
</dbReference>
<feature type="domain" description="Thiamine pyrophosphate enzyme N-terminal TPP-binding" evidence="6">
    <location>
        <begin position="3"/>
        <end position="124"/>
    </location>
</feature>
<keyword evidence="8" id="KW-1185">Reference proteome</keyword>
<evidence type="ECO:0000256" key="1">
    <source>
        <dbReference type="ARBA" id="ARBA00004173"/>
    </source>
</evidence>
<dbReference type="Gene3D" id="3.40.50.1220">
    <property type="entry name" value="TPP-binding domain"/>
    <property type="match status" value="1"/>
</dbReference>
<comment type="subcellular location">
    <subcellularLocation>
        <location evidence="1">Mitochondrion</location>
    </subcellularLocation>
</comment>
<comment type="similarity">
    <text evidence="2">Belongs to the TPP enzyme family.</text>
</comment>
<reference evidence="7" key="1">
    <citation type="submission" date="2020-11" db="EMBL/GenBank/DDBJ databases">
        <authorList>
            <consortium name="DOE Joint Genome Institute"/>
            <person name="Ahrendt S."/>
            <person name="Riley R."/>
            <person name="Andreopoulos W."/>
            <person name="Labutti K."/>
            <person name="Pangilinan J."/>
            <person name="Ruiz-Duenas F.J."/>
            <person name="Barrasa J.M."/>
            <person name="Sanchez-Garcia M."/>
            <person name="Camarero S."/>
            <person name="Miyauchi S."/>
            <person name="Serrano A."/>
            <person name="Linde D."/>
            <person name="Babiker R."/>
            <person name="Drula E."/>
            <person name="Ayuso-Fernandez I."/>
            <person name="Pacheco R."/>
            <person name="Padilla G."/>
            <person name="Ferreira P."/>
            <person name="Barriuso J."/>
            <person name="Kellner H."/>
            <person name="Castanera R."/>
            <person name="Alfaro M."/>
            <person name="Ramirez L."/>
            <person name="Pisabarro A.G."/>
            <person name="Kuo A."/>
            <person name="Tritt A."/>
            <person name="Lipzen A."/>
            <person name="He G."/>
            <person name="Yan M."/>
            <person name="Ng V."/>
            <person name="Cullen D."/>
            <person name="Martin F."/>
            <person name="Rosso M.-N."/>
            <person name="Henrissat B."/>
            <person name="Hibbett D."/>
            <person name="Martinez A.T."/>
            <person name="Grigoriev I.V."/>
        </authorList>
    </citation>
    <scope>NUCLEOTIDE SEQUENCE</scope>
    <source>
        <strain evidence="7">CBS 247.69</strain>
    </source>
</reference>
<dbReference type="Pfam" id="PF02776">
    <property type="entry name" value="TPP_enzyme_N"/>
    <property type="match status" value="1"/>
</dbReference>